<gene>
    <name evidence="3" type="ORF">BDZ94DRAFT_1311068</name>
</gene>
<dbReference type="Proteomes" id="UP000807353">
    <property type="component" value="Unassembled WGS sequence"/>
</dbReference>
<evidence type="ECO:0000313" key="4">
    <source>
        <dbReference type="Proteomes" id="UP000807353"/>
    </source>
</evidence>
<dbReference type="InterPro" id="IPR053020">
    <property type="entry name" value="Smr_domain_protein"/>
</dbReference>
<dbReference type="InterPro" id="IPR002625">
    <property type="entry name" value="Smr_dom"/>
</dbReference>
<dbReference type="Gene3D" id="3.30.1370.110">
    <property type="match status" value="1"/>
</dbReference>
<evidence type="ECO:0000256" key="1">
    <source>
        <dbReference type="SAM" id="MobiDB-lite"/>
    </source>
</evidence>
<organism evidence="3 4">
    <name type="scientific">Collybia nuda</name>
    <dbReference type="NCBI Taxonomy" id="64659"/>
    <lineage>
        <taxon>Eukaryota</taxon>
        <taxon>Fungi</taxon>
        <taxon>Dikarya</taxon>
        <taxon>Basidiomycota</taxon>
        <taxon>Agaricomycotina</taxon>
        <taxon>Agaricomycetes</taxon>
        <taxon>Agaricomycetidae</taxon>
        <taxon>Agaricales</taxon>
        <taxon>Tricholomatineae</taxon>
        <taxon>Clitocybaceae</taxon>
        <taxon>Collybia</taxon>
    </lineage>
</organism>
<protein>
    <recommendedName>
        <fullName evidence="2">Smr domain-containing protein</fullName>
    </recommendedName>
</protein>
<comment type="caution">
    <text evidence="3">The sequence shown here is derived from an EMBL/GenBank/DDBJ whole genome shotgun (WGS) entry which is preliminary data.</text>
</comment>
<dbReference type="OrthoDB" id="3231855at2759"/>
<dbReference type="Pfam" id="PF01713">
    <property type="entry name" value="Smr"/>
    <property type="match status" value="1"/>
</dbReference>
<evidence type="ECO:0000259" key="2">
    <source>
        <dbReference type="PROSITE" id="PS50828"/>
    </source>
</evidence>
<feature type="region of interest" description="Disordered" evidence="1">
    <location>
        <begin position="77"/>
        <end position="105"/>
    </location>
</feature>
<keyword evidence="4" id="KW-1185">Reference proteome</keyword>
<dbReference type="AlphaFoldDB" id="A0A9P6CCS8"/>
<proteinExistence type="predicted"/>
<dbReference type="SMART" id="SM00463">
    <property type="entry name" value="SMR"/>
    <property type="match status" value="1"/>
</dbReference>
<dbReference type="SUPFAM" id="SSF160443">
    <property type="entry name" value="SMR domain-like"/>
    <property type="match status" value="1"/>
</dbReference>
<feature type="domain" description="Smr" evidence="2">
    <location>
        <begin position="127"/>
        <end position="203"/>
    </location>
</feature>
<dbReference type="EMBL" id="MU150291">
    <property type="protein sequence ID" value="KAF9460987.1"/>
    <property type="molecule type" value="Genomic_DNA"/>
</dbReference>
<sequence>MSINTIFQSLHNLLWRSPPSEPPQQRDQKSEYSPESSPEPDTHDISPLDEIVLGKSSDSKLRFQANLERIQMVEKFKRSRDSLQSQSDRVSAKKSAMVHKRSMESLNKQASERIFSENNKRIRPGIIDLHSLHVDEAKNYTDLAIQEATDRGEAKIRLIVGQGRHSEGGMPKLKPAIENHLKRRQIVAKSDPKNPGILIVQLVQSGESNLL</sequence>
<dbReference type="PANTHER" id="PTHR47417">
    <property type="entry name" value="SMR DOMAIN-CONTAINING PROTEIN YPL199C"/>
    <property type="match status" value="1"/>
</dbReference>
<dbReference type="PANTHER" id="PTHR47417:SF1">
    <property type="entry name" value="SMR DOMAIN-CONTAINING PROTEIN YPL199C"/>
    <property type="match status" value="1"/>
</dbReference>
<reference evidence="3" key="1">
    <citation type="submission" date="2020-11" db="EMBL/GenBank/DDBJ databases">
        <authorList>
            <consortium name="DOE Joint Genome Institute"/>
            <person name="Ahrendt S."/>
            <person name="Riley R."/>
            <person name="Andreopoulos W."/>
            <person name="Labutti K."/>
            <person name="Pangilinan J."/>
            <person name="Ruiz-Duenas F.J."/>
            <person name="Barrasa J.M."/>
            <person name="Sanchez-Garcia M."/>
            <person name="Camarero S."/>
            <person name="Miyauchi S."/>
            <person name="Serrano A."/>
            <person name="Linde D."/>
            <person name="Babiker R."/>
            <person name="Drula E."/>
            <person name="Ayuso-Fernandez I."/>
            <person name="Pacheco R."/>
            <person name="Padilla G."/>
            <person name="Ferreira P."/>
            <person name="Barriuso J."/>
            <person name="Kellner H."/>
            <person name="Castanera R."/>
            <person name="Alfaro M."/>
            <person name="Ramirez L."/>
            <person name="Pisabarro A.G."/>
            <person name="Kuo A."/>
            <person name="Tritt A."/>
            <person name="Lipzen A."/>
            <person name="He G."/>
            <person name="Yan M."/>
            <person name="Ng V."/>
            <person name="Cullen D."/>
            <person name="Martin F."/>
            <person name="Rosso M.-N."/>
            <person name="Henrissat B."/>
            <person name="Hibbett D."/>
            <person name="Martinez A.T."/>
            <person name="Grigoriev I.V."/>
        </authorList>
    </citation>
    <scope>NUCLEOTIDE SEQUENCE</scope>
    <source>
        <strain evidence="3">CBS 247.69</strain>
    </source>
</reference>
<dbReference type="InterPro" id="IPR036063">
    <property type="entry name" value="Smr_dom_sf"/>
</dbReference>
<dbReference type="PROSITE" id="PS50828">
    <property type="entry name" value="SMR"/>
    <property type="match status" value="1"/>
</dbReference>
<feature type="region of interest" description="Disordered" evidence="1">
    <location>
        <begin position="12"/>
        <end position="50"/>
    </location>
</feature>
<accession>A0A9P6CCS8</accession>
<evidence type="ECO:0000313" key="3">
    <source>
        <dbReference type="EMBL" id="KAF9460987.1"/>
    </source>
</evidence>
<name>A0A9P6CCS8_9AGAR</name>